<dbReference type="SUPFAM" id="SSF56300">
    <property type="entry name" value="Metallo-dependent phosphatases"/>
    <property type="match status" value="1"/>
</dbReference>
<proteinExistence type="predicted"/>
<accession>A0A0R1MFT0</accession>
<dbReference type="PATRIC" id="fig|1423731.3.peg.186"/>
<organism evidence="3 4">
    <name type="scientific">Liquorilactobacillus capillatus DSM 19910</name>
    <dbReference type="NCBI Taxonomy" id="1423731"/>
    <lineage>
        <taxon>Bacteria</taxon>
        <taxon>Bacillati</taxon>
        <taxon>Bacillota</taxon>
        <taxon>Bacilli</taxon>
        <taxon>Lactobacillales</taxon>
        <taxon>Lactobacillaceae</taxon>
        <taxon>Liquorilactobacillus</taxon>
    </lineage>
</organism>
<evidence type="ECO:0000259" key="2">
    <source>
        <dbReference type="Pfam" id="PF00149"/>
    </source>
</evidence>
<dbReference type="CDD" id="cd00840">
    <property type="entry name" value="MPP_Mre11_N"/>
    <property type="match status" value="1"/>
</dbReference>
<evidence type="ECO:0000313" key="4">
    <source>
        <dbReference type="Proteomes" id="UP000051621"/>
    </source>
</evidence>
<name>A0A0R1MFT0_9LACO</name>
<dbReference type="InterPro" id="IPR041796">
    <property type="entry name" value="Mre11_N"/>
</dbReference>
<dbReference type="InterPro" id="IPR050535">
    <property type="entry name" value="DNA_Repair-Maintenance_Comp"/>
</dbReference>
<dbReference type="STRING" id="1423731.FC81_GL000181"/>
<dbReference type="InterPro" id="IPR004843">
    <property type="entry name" value="Calcineurin-like_PHP"/>
</dbReference>
<dbReference type="GO" id="GO:0016787">
    <property type="term" value="F:hydrolase activity"/>
    <property type="evidence" value="ECO:0007669"/>
    <property type="project" value="UniProtKB-KW"/>
</dbReference>
<dbReference type="EMBL" id="AZEF01000006">
    <property type="protein sequence ID" value="KRL03179.1"/>
    <property type="molecule type" value="Genomic_DNA"/>
</dbReference>
<dbReference type="PANTHER" id="PTHR30337">
    <property type="entry name" value="COMPONENT OF ATP-DEPENDENT DSDNA EXONUCLEASE"/>
    <property type="match status" value="1"/>
</dbReference>
<keyword evidence="1" id="KW-0378">Hydrolase</keyword>
<reference evidence="3 4" key="1">
    <citation type="journal article" date="2015" name="Genome Announc.">
        <title>Expanding the biotechnology potential of lactobacilli through comparative genomics of 213 strains and associated genera.</title>
        <authorList>
            <person name="Sun Z."/>
            <person name="Harris H.M."/>
            <person name="McCann A."/>
            <person name="Guo C."/>
            <person name="Argimon S."/>
            <person name="Zhang W."/>
            <person name="Yang X."/>
            <person name="Jeffery I.B."/>
            <person name="Cooney J.C."/>
            <person name="Kagawa T.F."/>
            <person name="Liu W."/>
            <person name="Song Y."/>
            <person name="Salvetti E."/>
            <person name="Wrobel A."/>
            <person name="Rasinkangas P."/>
            <person name="Parkhill J."/>
            <person name="Rea M.C."/>
            <person name="O'Sullivan O."/>
            <person name="Ritari J."/>
            <person name="Douillard F.P."/>
            <person name="Paul Ross R."/>
            <person name="Yang R."/>
            <person name="Briner A.E."/>
            <person name="Felis G.E."/>
            <person name="de Vos W.M."/>
            <person name="Barrangou R."/>
            <person name="Klaenhammer T.R."/>
            <person name="Caufield P.W."/>
            <person name="Cui Y."/>
            <person name="Zhang H."/>
            <person name="O'Toole P.W."/>
        </authorList>
    </citation>
    <scope>NUCLEOTIDE SEQUENCE [LARGE SCALE GENOMIC DNA]</scope>
    <source>
        <strain evidence="3 4">DSM 19910</strain>
    </source>
</reference>
<evidence type="ECO:0000256" key="1">
    <source>
        <dbReference type="ARBA" id="ARBA00022801"/>
    </source>
</evidence>
<dbReference type="PIRSF" id="PIRSF033091">
    <property type="entry name" value="Pesterase_YhaO"/>
    <property type="match status" value="1"/>
</dbReference>
<dbReference type="InterPro" id="IPR014576">
    <property type="entry name" value="Pesterase_YhaO"/>
</dbReference>
<dbReference type="RefSeq" id="WP_057742069.1">
    <property type="nucleotide sequence ID" value="NZ_AZEF01000006.1"/>
</dbReference>
<keyword evidence="4" id="KW-1185">Reference proteome</keyword>
<dbReference type="Gene3D" id="3.60.21.10">
    <property type="match status" value="1"/>
</dbReference>
<dbReference type="Pfam" id="PF00149">
    <property type="entry name" value="Metallophos"/>
    <property type="match status" value="1"/>
</dbReference>
<dbReference type="Proteomes" id="UP000051621">
    <property type="component" value="Unassembled WGS sequence"/>
</dbReference>
<evidence type="ECO:0000313" key="3">
    <source>
        <dbReference type="EMBL" id="KRL03179.1"/>
    </source>
</evidence>
<protein>
    <submittedName>
        <fullName evidence="3">Metallophosphoesterase</fullName>
    </submittedName>
</protein>
<dbReference type="PANTHER" id="PTHR30337:SF7">
    <property type="entry name" value="PHOSPHOESTERASE"/>
    <property type="match status" value="1"/>
</dbReference>
<dbReference type="AlphaFoldDB" id="A0A0R1MFT0"/>
<gene>
    <name evidence="3" type="ORF">FC81_GL000181</name>
</gene>
<dbReference type="InterPro" id="IPR029052">
    <property type="entry name" value="Metallo-depent_PP-like"/>
</dbReference>
<feature type="domain" description="Calcineurin-like phosphoesterase" evidence="2">
    <location>
        <begin position="1"/>
        <end position="196"/>
    </location>
</feature>
<sequence length="400" mass="46221">MKFIHTADLHLDSPFEGLKNIPNTFFKQLYTASMTAFTEIVDEAIKQTVDFVLIAGDVYDNPHPGVAAQLFLQKEFTKLQEAGVPVYICLGNHDYLNLDEGTFVYPDNVYVFPNQVTTKSFFVESQSVSITSFSYGRQWVKNQTESFPHKDFEKWHIGMIHGECSNEYEKVRYAPFSISELKSKNYDYWALGHIHKREVLSKEPPIIYPGNIQGKNIKESGVKGYYLVEEKEGKLTPHFCPVNTIQWSEIHLKITKEDTFTTLQNKVVAELMAVEEQKTFARALIIRVVLKVSFTIEAGLKERIINGMFLQQLQNGFQSNKNLFLYEIILKNLKVQQNNIWDMETEKRADSLVFQANNLYQLADNLVQYQFIEKHFLQSATIENIKNKSKAYLETEMDGD</sequence>
<comment type="caution">
    <text evidence="3">The sequence shown here is derived from an EMBL/GenBank/DDBJ whole genome shotgun (WGS) entry which is preliminary data.</text>
</comment>